<keyword evidence="11" id="KW-1185">Reference proteome</keyword>
<dbReference type="Proteomes" id="UP000005496">
    <property type="component" value="Unassembled WGS sequence"/>
</dbReference>
<dbReference type="SMART" id="SM00862">
    <property type="entry name" value="Trans_reg_C"/>
    <property type="match status" value="1"/>
</dbReference>
<keyword evidence="2" id="KW-0902">Two-component regulatory system</keyword>
<dbReference type="GO" id="GO:0000156">
    <property type="term" value="F:phosphorelay response regulator activity"/>
    <property type="evidence" value="ECO:0007669"/>
    <property type="project" value="TreeGrafter"/>
</dbReference>
<dbReference type="GO" id="GO:0005829">
    <property type="term" value="C:cytosol"/>
    <property type="evidence" value="ECO:0007669"/>
    <property type="project" value="TreeGrafter"/>
</dbReference>
<dbReference type="InterPro" id="IPR001789">
    <property type="entry name" value="Sig_transdc_resp-reg_receiver"/>
</dbReference>
<evidence type="ECO:0000259" key="8">
    <source>
        <dbReference type="PROSITE" id="PS50110"/>
    </source>
</evidence>
<evidence type="ECO:0000256" key="6">
    <source>
        <dbReference type="PROSITE-ProRule" id="PRU00169"/>
    </source>
</evidence>
<evidence type="ECO:0000313" key="10">
    <source>
        <dbReference type="EMBL" id="EFI35853.1"/>
    </source>
</evidence>
<dbReference type="Pfam" id="PF00486">
    <property type="entry name" value="Trans_reg_C"/>
    <property type="match status" value="1"/>
</dbReference>
<feature type="domain" description="OmpR/PhoB-type" evidence="9">
    <location>
        <begin position="132"/>
        <end position="228"/>
    </location>
</feature>
<evidence type="ECO:0000256" key="7">
    <source>
        <dbReference type="PROSITE-ProRule" id="PRU01091"/>
    </source>
</evidence>
<dbReference type="Gene3D" id="6.10.250.690">
    <property type="match status" value="1"/>
</dbReference>
<name>D6SME2_9BACT</name>
<dbReference type="CDD" id="cd00383">
    <property type="entry name" value="trans_reg_C"/>
    <property type="match status" value="1"/>
</dbReference>
<dbReference type="AlphaFoldDB" id="D6SME2"/>
<dbReference type="PANTHER" id="PTHR48111">
    <property type="entry name" value="REGULATOR OF RPOS"/>
    <property type="match status" value="1"/>
</dbReference>
<dbReference type="OrthoDB" id="368799at2"/>
<protein>
    <submittedName>
        <fullName evidence="10">Two component transcriptional regulator, winged helix family</fullName>
    </submittedName>
</protein>
<dbReference type="FunFam" id="3.40.50.2300:FF:000001">
    <property type="entry name" value="DNA-binding response regulator PhoB"/>
    <property type="match status" value="1"/>
</dbReference>
<dbReference type="InterPro" id="IPR001867">
    <property type="entry name" value="OmpR/PhoB-type_DNA-bd"/>
</dbReference>
<dbReference type="InterPro" id="IPR011006">
    <property type="entry name" value="CheY-like_superfamily"/>
</dbReference>
<evidence type="ECO:0000256" key="5">
    <source>
        <dbReference type="ARBA" id="ARBA00023163"/>
    </source>
</evidence>
<keyword evidence="5" id="KW-0804">Transcription</keyword>
<keyword evidence="3" id="KW-0805">Transcription regulation</keyword>
<keyword evidence="4 7" id="KW-0238">DNA-binding</keyword>
<dbReference type="SMART" id="SM00448">
    <property type="entry name" value="REC"/>
    <property type="match status" value="1"/>
</dbReference>
<dbReference type="GO" id="GO:0006355">
    <property type="term" value="P:regulation of DNA-templated transcription"/>
    <property type="evidence" value="ECO:0007669"/>
    <property type="project" value="InterPro"/>
</dbReference>
<evidence type="ECO:0000256" key="4">
    <source>
        <dbReference type="ARBA" id="ARBA00023125"/>
    </source>
</evidence>
<dbReference type="Gene3D" id="1.10.10.10">
    <property type="entry name" value="Winged helix-like DNA-binding domain superfamily/Winged helix DNA-binding domain"/>
    <property type="match status" value="1"/>
</dbReference>
<feature type="modified residue" description="4-aspartylphosphate" evidence="6">
    <location>
        <position position="54"/>
    </location>
</feature>
<accession>D6SME2</accession>
<sequence>MKKSKILVIEDEEDIQNLLHINLEAAGYRVFLTDNGYDGLKIAREEQPELIILDLMLPHMDGLEVCRRLKKDDKLKDIIVIMVTAKSEEMDRVVGFELGADDYVVKPFSIRELLLRIKAVLRREYRSDSGVERIWKHKGLEFDFEAMEFKVDGINVSLTATEMKLLQEMVQNEGRVLTRERLLNNVWGYEFEGYARTVDTHVRRLRAKLEPYSDLIQTARGLGYKFSTEKLQ</sequence>
<dbReference type="PANTHER" id="PTHR48111:SF21">
    <property type="entry name" value="DNA-BINDING DUAL MASTER TRANSCRIPTIONAL REGULATOR RPAA"/>
    <property type="match status" value="1"/>
</dbReference>
<dbReference type="InterPro" id="IPR039420">
    <property type="entry name" value="WalR-like"/>
</dbReference>
<dbReference type="SUPFAM" id="SSF52172">
    <property type="entry name" value="CheY-like"/>
    <property type="match status" value="1"/>
</dbReference>
<dbReference type="PROSITE" id="PS50110">
    <property type="entry name" value="RESPONSE_REGULATORY"/>
    <property type="match status" value="1"/>
</dbReference>
<evidence type="ECO:0000256" key="1">
    <source>
        <dbReference type="ARBA" id="ARBA00022553"/>
    </source>
</evidence>
<feature type="domain" description="Response regulatory" evidence="8">
    <location>
        <begin position="5"/>
        <end position="121"/>
    </location>
</feature>
<gene>
    <name evidence="10" type="ORF">Dthio_PD3292</name>
</gene>
<dbReference type="eggNOG" id="COG0745">
    <property type="taxonomic scope" value="Bacteria"/>
</dbReference>
<evidence type="ECO:0000313" key="11">
    <source>
        <dbReference type="Proteomes" id="UP000005496"/>
    </source>
</evidence>
<dbReference type="PROSITE" id="PS51755">
    <property type="entry name" value="OMPR_PHOB"/>
    <property type="match status" value="1"/>
</dbReference>
<proteinExistence type="predicted"/>
<evidence type="ECO:0000256" key="3">
    <source>
        <dbReference type="ARBA" id="ARBA00023015"/>
    </source>
</evidence>
<comment type="caution">
    <text evidence="10">The sequence shown here is derived from an EMBL/GenBank/DDBJ whole genome shotgun (WGS) entry which is preliminary data.</text>
</comment>
<dbReference type="Pfam" id="PF00072">
    <property type="entry name" value="Response_reg"/>
    <property type="match status" value="1"/>
</dbReference>
<organism evidence="10 11">
    <name type="scientific">Desulfonatronospira thiodismutans ASO3-1</name>
    <dbReference type="NCBI Taxonomy" id="555779"/>
    <lineage>
        <taxon>Bacteria</taxon>
        <taxon>Pseudomonadati</taxon>
        <taxon>Thermodesulfobacteriota</taxon>
        <taxon>Desulfovibrionia</taxon>
        <taxon>Desulfovibrionales</taxon>
        <taxon>Desulfonatronovibrionaceae</taxon>
        <taxon>Desulfonatronospira</taxon>
    </lineage>
</organism>
<feature type="DNA-binding region" description="OmpR/PhoB-type" evidence="7">
    <location>
        <begin position="132"/>
        <end position="228"/>
    </location>
</feature>
<dbReference type="RefSeq" id="WP_008868982.1">
    <property type="nucleotide sequence ID" value="NZ_ACJN02000001.1"/>
</dbReference>
<dbReference type="InterPro" id="IPR016032">
    <property type="entry name" value="Sig_transdc_resp-reg_C-effctor"/>
</dbReference>
<dbReference type="InterPro" id="IPR036388">
    <property type="entry name" value="WH-like_DNA-bd_sf"/>
</dbReference>
<keyword evidence="1 6" id="KW-0597">Phosphoprotein</keyword>
<evidence type="ECO:0000259" key="9">
    <source>
        <dbReference type="PROSITE" id="PS51755"/>
    </source>
</evidence>
<dbReference type="SUPFAM" id="SSF46894">
    <property type="entry name" value="C-terminal effector domain of the bipartite response regulators"/>
    <property type="match status" value="1"/>
</dbReference>
<evidence type="ECO:0000256" key="2">
    <source>
        <dbReference type="ARBA" id="ARBA00023012"/>
    </source>
</evidence>
<dbReference type="GO" id="GO:0000976">
    <property type="term" value="F:transcription cis-regulatory region binding"/>
    <property type="evidence" value="ECO:0007669"/>
    <property type="project" value="TreeGrafter"/>
</dbReference>
<dbReference type="GO" id="GO:0032993">
    <property type="term" value="C:protein-DNA complex"/>
    <property type="evidence" value="ECO:0007669"/>
    <property type="project" value="TreeGrafter"/>
</dbReference>
<dbReference type="Gene3D" id="3.40.50.2300">
    <property type="match status" value="1"/>
</dbReference>
<reference evidence="10" key="1">
    <citation type="submission" date="2010-05" db="EMBL/GenBank/DDBJ databases">
        <title>The draft genome of Desulfonatronospira thiodismutans ASO3-1.</title>
        <authorList>
            <consortium name="US DOE Joint Genome Institute (JGI-PGF)"/>
            <person name="Lucas S."/>
            <person name="Copeland A."/>
            <person name="Lapidus A."/>
            <person name="Cheng J.-F."/>
            <person name="Bruce D."/>
            <person name="Goodwin L."/>
            <person name="Pitluck S."/>
            <person name="Chertkov O."/>
            <person name="Brettin T."/>
            <person name="Detter J.C."/>
            <person name="Han C."/>
            <person name="Land M.L."/>
            <person name="Hauser L."/>
            <person name="Kyrpides N."/>
            <person name="Mikhailova N."/>
            <person name="Muyzer G."/>
            <person name="Woyke T."/>
        </authorList>
    </citation>
    <scope>NUCLEOTIDE SEQUENCE [LARGE SCALE GENOMIC DNA]</scope>
    <source>
        <strain evidence="10">ASO3-1</strain>
    </source>
</reference>
<dbReference type="EMBL" id="ACJN02000001">
    <property type="protein sequence ID" value="EFI35853.1"/>
    <property type="molecule type" value="Genomic_DNA"/>
</dbReference>